<accession>A0ABQ6MNT8</accession>
<keyword evidence="1" id="KW-0175">Coiled coil</keyword>
<dbReference type="Proteomes" id="UP001165060">
    <property type="component" value="Unassembled WGS sequence"/>
</dbReference>
<evidence type="ECO:0000313" key="4">
    <source>
        <dbReference type="Proteomes" id="UP001165060"/>
    </source>
</evidence>
<protein>
    <recommendedName>
        <fullName evidence="5">TATA element modulatory factor 1 TATA binding domain-containing protein</fullName>
    </recommendedName>
</protein>
<sequence length="493" mass="53323">MDDDEQLSMKLMAKLELLEADNVRLSSVLSASVAKENLLESRITTLDSALESAQAEIATMSALEASQLDAQSQRSPEHYSPGTRFAQATPVSTGGDNVEFSPGTPATPSILYGSDLDRTQEQRGQVEQQEEEDEEQGNVAKQQGGQEERAQEQAQEQVPVQLQAQATATAANALAASATGVFEPWQSGGIKTQITDFMQRMEALERENDALKGLNAELQDSKQDSKLVQTRALGDPSPRGGGGGGSALHDKAELASAIAEKLDADNKARALTTDMAIVLSQQQSLIGALEAVSAKLRDVTRERDGAKERNAALLVQMDARLTAVAADLGVAQSQLEKVQRQREEGERETKSAKEKEAVMGRELERKRLAIEAMRTHCSAVAENSQILLASKEAELAKARLELERTRGEAGGLGDRVSELEGTEQELRVEKEKRAELEGSVGELLEVVEMQQRMLVGMKNDNGALHECVQQQVLSGGGQQNEDVPSRRFSTLPV</sequence>
<reference evidence="3 4" key="1">
    <citation type="journal article" date="2023" name="Commun. Biol.">
        <title>Genome analysis of Parmales, the sister group of diatoms, reveals the evolutionary specialization of diatoms from phago-mixotrophs to photoautotrophs.</title>
        <authorList>
            <person name="Ban H."/>
            <person name="Sato S."/>
            <person name="Yoshikawa S."/>
            <person name="Yamada K."/>
            <person name="Nakamura Y."/>
            <person name="Ichinomiya M."/>
            <person name="Sato N."/>
            <person name="Blanc-Mathieu R."/>
            <person name="Endo H."/>
            <person name="Kuwata A."/>
            <person name="Ogata H."/>
        </authorList>
    </citation>
    <scope>NUCLEOTIDE SEQUENCE [LARGE SCALE GENOMIC DNA]</scope>
</reference>
<evidence type="ECO:0008006" key="5">
    <source>
        <dbReference type="Google" id="ProtNLM"/>
    </source>
</evidence>
<feature type="coiled-coil region" evidence="1">
    <location>
        <begin position="381"/>
        <end position="439"/>
    </location>
</feature>
<evidence type="ECO:0000256" key="1">
    <source>
        <dbReference type="SAM" id="Coils"/>
    </source>
</evidence>
<feature type="region of interest" description="Disordered" evidence="2">
    <location>
        <begin position="336"/>
        <end position="357"/>
    </location>
</feature>
<organism evidence="3 4">
    <name type="scientific">Tetraparma gracilis</name>
    <dbReference type="NCBI Taxonomy" id="2962635"/>
    <lineage>
        <taxon>Eukaryota</taxon>
        <taxon>Sar</taxon>
        <taxon>Stramenopiles</taxon>
        <taxon>Ochrophyta</taxon>
        <taxon>Bolidophyceae</taxon>
        <taxon>Parmales</taxon>
        <taxon>Triparmaceae</taxon>
        <taxon>Tetraparma</taxon>
    </lineage>
</organism>
<evidence type="ECO:0000256" key="2">
    <source>
        <dbReference type="SAM" id="MobiDB-lite"/>
    </source>
</evidence>
<feature type="region of interest" description="Disordered" evidence="2">
    <location>
        <begin position="474"/>
        <end position="493"/>
    </location>
</feature>
<comment type="caution">
    <text evidence="3">The sequence shown here is derived from an EMBL/GenBank/DDBJ whole genome shotgun (WGS) entry which is preliminary data.</text>
</comment>
<feature type="coiled-coil region" evidence="1">
    <location>
        <begin position="194"/>
        <end position="224"/>
    </location>
</feature>
<feature type="compositionally biased region" description="Basic and acidic residues" evidence="2">
    <location>
        <begin position="337"/>
        <end position="357"/>
    </location>
</feature>
<feature type="region of interest" description="Disordered" evidence="2">
    <location>
        <begin position="66"/>
        <end position="158"/>
    </location>
</feature>
<keyword evidence="4" id="KW-1185">Reference proteome</keyword>
<evidence type="ECO:0000313" key="3">
    <source>
        <dbReference type="EMBL" id="GMI29202.1"/>
    </source>
</evidence>
<proteinExistence type="predicted"/>
<name>A0ABQ6MNT8_9STRA</name>
<gene>
    <name evidence="3" type="ORF">TeGR_g9246</name>
</gene>
<dbReference type="EMBL" id="BRYB01000391">
    <property type="protein sequence ID" value="GMI29202.1"/>
    <property type="molecule type" value="Genomic_DNA"/>
</dbReference>